<keyword evidence="17 19" id="KW-0406">Ion transport</keyword>
<evidence type="ECO:0000256" key="20">
    <source>
        <dbReference type="PIRSR" id="PIRSR000006-1"/>
    </source>
</evidence>
<name>A0A1R3VW87_9GAMM</name>
<keyword evidence="9 22" id="KW-0812">Transmembrane</keyword>
<evidence type="ECO:0000313" key="25">
    <source>
        <dbReference type="Proteomes" id="UP000223759"/>
    </source>
</evidence>
<evidence type="ECO:0000256" key="6">
    <source>
        <dbReference type="ARBA" id="ARBA00022519"/>
    </source>
</evidence>
<keyword evidence="7 19" id="KW-0349">Heme</keyword>
<evidence type="ECO:0000256" key="3">
    <source>
        <dbReference type="ARBA" id="ARBA00006113"/>
    </source>
</evidence>
<evidence type="ECO:0000256" key="7">
    <source>
        <dbReference type="ARBA" id="ARBA00022617"/>
    </source>
</evidence>
<evidence type="ECO:0000256" key="9">
    <source>
        <dbReference type="ARBA" id="ARBA00022692"/>
    </source>
</evidence>
<evidence type="ECO:0000256" key="12">
    <source>
        <dbReference type="ARBA" id="ARBA00022781"/>
    </source>
</evidence>
<accession>A0A1R3VW87</accession>
<dbReference type="STRING" id="233100.SAMN05216526_0905"/>
<evidence type="ECO:0000256" key="5">
    <source>
        <dbReference type="ARBA" id="ARBA00022475"/>
    </source>
</evidence>
<keyword evidence="14 22" id="KW-1133">Transmembrane helix</keyword>
<dbReference type="Proteomes" id="UP000223759">
    <property type="component" value="Unassembled WGS sequence"/>
</dbReference>
<feature type="domain" description="Cytochrome c" evidence="23">
    <location>
        <begin position="216"/>
        <end position="309"/>
    </location>
</feature>
<keyword evidence="6 19" id="KW-0997">Cell inner membrane</keyword>
<dbReference type="GO" id="GO:0005506">
    <property type="term" value="F:iron ion binding"/>
    <property type="evidence" value="ECO:0007669"/>
    <property type="project" value="InterPro"/>
</dbReference>
<evidence type="ECO:0000256" key="14">
    <source>
        <dbReference type="ARBA" id="ARBA00022989"/>
    </source>
</evidence>
<dbReference type="InterPro" id="IPR036909">
    <property type="entry name" value="Cyt_c-like_dom_sf"/>
</dbReference>
<feature type="binding site" description="covalent" evidence="21">
    <location>
        <position position="232"/>
    </location>
    <ligand>
        <name>heme c</name>
        <dbReference type="ChEBI" id="CHEBI:61717"/>
        <label>2</label>
    </ligand>
</feature>
<dbReference type="GO" id="GO:0005886">
    <property type="term" value="C:plasma membrane"/>
    <property type="evidence" value="ECO:0007669"/>
    <property type="project" value="UniProtKB-SubCell"/>
</dbReference>
<evidence type="ECO:0000256" key="4">
    <source>
        <dbReference type="ARBA" id="ARBA00022448"/>
    </source>
</evidence>
<feature type="binding site" description="axial binding residue" evidence="20">
    <location>
        <position position="186"/>
    </location>
    <ligand>
        <name>heme c</name>
        <dbReference type="ChEBI" id="CHEBI:61717"/>
        <label>2</label>
    </ligand>
    <ligandPart>
        <name>Fe</name>
        <dbReference type="ChEBI" id="CHEBI:18248"/>
    </ligandPart>
</feature>
<dbReference type="Pfam" id="PF13442">
    <property type="entry name" value="Cytochrome_CBB3"/>
    <property type="match status" value="2"/>
</dbReference>
<evidence type="ECO:0000256" key="13">
    <source>
        <dbReference type="ARBA" id="ARBA00022982"/>
    </source>
</evidence>
<comment type="function">
    <text evidence="19">C-type cytochrome. Part of the cbb3-type cytochrome c oxidase complex.</text>
</comment>
<proteinExistence type="inferred from homology"/>
<evidence type="ECO:0000256" key="17">
    <source>
        <dbReference type="ARBA" id="ARBA00023065"/>
    </source>
</evidence>
<sequence>MSASDKKTPGKAPGTEVETTGHVWDDDLCEYNNPLPRWWLWGFYATVIFAIVYWLLYPAWPIASTFTKGFATVTFEVEGEPRTTHWNTRAVLAREMQSGEMALRQQEMLRVVADSSIDEVLSDTTKLAFVNSYGRGMFGDNCAACHQTGGAGIIELYPNLADDNWHWGGDLASIEHSIRHGRMGYMPDFGETLDAGQLRAVSAYVLNIAGHEGDADLIARGQSIYLGPEGGCVACHRPDGAGLRALGAPDLRNNIWQNVDVLGAASHEERLTRVSEMVARGVNRQMPAFGDRLSEAEIRVLATYVHQFGGGQ</sequence>
<dbReference type="OrthoDB" id="9811281at2"/>
<keyword evidence="4 19" id="KW-0813">Transport</keyword>
<dbReference type="GO" id="GO:1902600">
    <property type="term" value="P:proton transmembrane transport"/>
    <property type="evidence" value="ECO:0007669"/>
    <property type="project" value="UniProtKB-KW"/>
</dbReference>
<keyword evidence="25" id="KW-1185">Reference proteome</keyword>
<evidence type="ECO:0000313" key="24">
    <source>
        <dbReference type="EMBL" id="SIT68665.1"/>
    </source>
</evidence>
<dbReference type="InterPro" id="IPR038414">
    <property type="entry name" value="CcoP_N_sf"/>
</dbReference>
<dbReference type="PANTHER" id="PTHR33751:SF1">
    <property type="entry name" value="CBB3-TYPE CYTOCHROME C OXIDASE SUBUNIT FIXP"/>
    <property type="match status" value="1"/>
</dbReference>
<dbReference type="GO" id="GO:0016491">
    <property type="term" value="F:oxidoreductase activity"/>
    <property type="evidence" value="ECO:0007669"/>
    <property type="project" value="UniProtKB-KW"/>
</dbReference>
<feature type="domain" description="Cytochrome c" evidence="23">
    <location>
        <begin position="129"/>
        <end position="209"/>
    </location>
</feature>
<comment type="cofactor">
    <cofactor evidence="19 21">
        <name>heme c</name>
        <dbReference type="ChEBI" id="CHEBI:61717"/>
    </cofactor>
    <text evidence="19 21">Binds 2 heme C groups per subunit.</text>
</comment>
<feature type="transmembrane region" description="Helical" evidence="22">
    <location>
        <begin position="38"/>
        <end position="56"/>
    </location>
</feature>
<gene>
    <name evidence="24" type="ORF">SAMN05216526_0905</name>
</gene>
<feature type="binding site" description="covalent" evidence="21">
    <location>
        <position position="142"/>
    </location>
    <ligand>
        <name>heme c</name>
        <dbReference type="ChEBI" id="CHEBI:61717"/>
        <label>1</label>
    </ligand>
</feature>
<comment type="pathway">
    <text evidence="2 19">Energy metabolism; oxidative phosphorylation.</text>
</comment>
<keyword evidence="16 19" id="KW-0408">Iron</keyword>
<comment type="similarity">
    <text evidence="3 19">Belongs to the CcoP / FixP family.</text>
</comment>
<dbReference type="InterPro" id="IPR050597">
    <property type="entry name" value="Cytochrome_c_Oxidase_Subunit"/>
</dbReference>
<evidence type="ECO:0000256" key="10">
    <source>
        <dbReference type="ARBA" id="ARBA00022723"/>
    </source>
</evidence>
<dbReference type="NCBIfam" id="TIGR00782">
    <property type="entry name" value="ccoP"/>
    <property type="match status" value="1"/>
</dbReference>
<dbReference type="InterPro" id="IPR008168">
    <property type="entry name" value="Cyt_C_IC"/>
</dbReference>
<organism evidence="24 25">
    <name type="scientific">Ectothiorhodosinus mongolicus</name>
    <dbReference type="NCBI Taxonomy" id="233100"/>
    <lineage>
        <taxon>Bacteria</taxon>
        <taxon>Pseudomonadati</taxon>
        <taxon>Pseudomonadota</taxon>
        <taxon>Gammaproteobacteria</taxon>
        <taxon>Chromatiales</taxon>
        <taxon>Ectothiorhodospiraceae</taxon>
        <taxon>Ectothiorhodosinus</taxon>
    </lineage>
</organism>
<dbReference type="Gene3D" id="1.10.760.10">
    <property type="entry name" value="Cytochrome c-like domain"/>
    <property type="match status" value="2"/>
</dbReference>
<evidence type="ECO:0000256" key="1">
    <source>
        <dbReference type="ARBA" id="ARBA00004533"/>
    </source>
</evidence>
<dbReference type="SUPFAM" id="SSF46626">
    <property type="entry name" value="Cytochrome c"/>
    <property type="match status" value="2"/>
</dbReference>
<feature type="binding site" description="axial binding residue" evidence="20">
    <location>
        <position position="146"/>
    </location>
    <ligand>
        <name>heme c</name>
        <dbReference type="ChEBI" id="CHEBI:61717"/>
        <label>1</label>
    </ligand>
    <ligandPart>
        <name>Fe</name>
        <dbReference type="ChEBI" id="CHEBI:18248"/>
    </ligandPart>
</feature>
<feature type="binding site" description="covalent" evidence="21">
    <location>
        <position position="235"/>
    </location>
    <ligand>
        <name>heme c</name>
        <dbReference type="ChEBI" id="CHEBI:61717"/>
        <label>2</label>
    </ligand>
</feature>
<evidence type="ECO:0000256" key="19">
    <source>
        <dbReference type="PIRNR" id="PIRNR000006"/>
    </source>
</evidence>
<dbReference type="UniPathway" id="UPA00705"/>
<dbReference type="RefSeq" id="WP_076755344.1">
    <property type="nucleotide sequence ID" value="NZ_CP023018.1"/>
</dbReference>
<dbReference type="InterPro" id="IPR009056">
    <property type="entry name" value="Cyt_c-like_dom"/>
</dbReference>
<dbReference type="PROSITE" id="PS51007">
    <property type="entry name" value="CYTC"/>
    <property type="match status" value="2"/>
</dbReference>
<keyword evidence="11" id="KW-0677">Repeat</keyword>
<evidence type="ECO:0000256" key="18">
    <source>
        <dbReference type="ARBA" id="ARBA00023136"/>
    </source>
</evidence>
<feature type="binding site" description="axial binding residue" evidence="20">
    <location>
        <position position="286"/>
    </location>
    <ligand>
        <name>heme c</name>
        <dbReference type="ChEBI" id="CHEBI:61717"/>
        <label>1</label>
    </ligand>
    <ligandPart>
        <name>Fe</name>
        <dbReference type="ChEBI" id="CHEBI:18248"/>
    </ligandPart>
</feature>
<evidence type="ECO:0000256" key="15">
    <source>
        <dbReference type="ARBA" id="ARBA00023002"/>
    </source>
</evidence>
<evidence type="ECO:0000256" key="11">
    <source>
        <dbReference type="ARBA" id="ARBA00022737"/>
    </source>
</evidence>
<evidence type="ECO:0000256" key="2">
    <source>
        <dbReference type="ARBA" id="ARBA00004673"/>
    </source>
</evidence>
<evidence type="ECO:0000256" key="21">
    <source>
        <dbReference type="PIRSR" id="PIRSR000006-2"/>
    </source>
</evidence>
<protein>
    <recommendedName>
        <fullName evidence="19">Cbb3-type cytochrome c oxidase subunit</fullName>
    </recommendedName>
</protein>
<dbReference type="GO" id="GO:0020037">
    <property type="term" value="F:heme binding"/>
    <property type="evidence" value="ECO:0007669"/>
    <property type="project" value="InterPro"/>
</dbReference>
<keyword evidence="5 19" id="KW-1003">Cell membrane</keyword>
<dbReference type="InterPro" id="IPR032858">
    <property type="entry name" value="CcoP_N"/>
</dbReference>
<dbReference type="Pfam" id="PF14715">
    <property type="entry name" value="FixP_N"/>
    <property type="match status" value="1"/>
</dbReference>
<dbReference type="PRINTS" id="PR00605">
    <property type="entry name" value="CYTCHROMECIC"/>
</dbReference>
<keyword evidence="15 19" id="KW-0560">Oxidoreductase</keyword>
<evidence type="ECO:0000259" key="23">
    <source>
        <dbReference type="PROSITE" id="PS51007"/>
    </source>
</evidence>
<dbReference type="GO" id="GO:0006119">
    <property type="term" value="P:oxidative phosphorylation"/>
    <property type="evidence" value="ECO:0007669"/>
    <property type="project" value="UniProtKB-UniPathway"/>
</dbReference>
<dbReference type="PANTHER" id="PTHR33751">
    <property type="entry name" value="CBB3-TYPE CYTOCHROME C OXIDASE SUBUNIT FIXP"/>
    <property type="match status" value="1"/>
</dbReference>
<comment type="subunit">
    <text evidence="19">Component of the cbb3-type cytochrome c oxidase.</text>
</comment>
<dbReference type="AlphaFoldDB" id="A0A1R3VW87"/>
<keyword evidence="18 19" id="KW-0472">Membrane</keyword>
<keyword evidence="8 19" id="KW-0679">Respiratory chain</keyword>
<evidence type="ECO:0000256" key="16">
    <source>
        <dbReference type="ARBA" id="ARBA00023004"/>
    </source>
</evidence>
<evidence type="ECO:0000256" key="22">
    <source>
        <dbReference type="SAM" id="Phobius"/>
    </source>
</evidence>
<dbReference type="GO" id="GO:0009055">
    <property type="term" value="F:electron transfer activity"/>
    <property type="evidence" value="ECO:0007669"/>
    <property type="project" value="InterPro"/>
</dbReference>
<dbReference type="Gene3D" id="6.10.280.130">
    <property type="match status" value="1"/>
</dbReference>
<feature type="binding site" description="axial binding residue" evidence="20">
    <location>
        <position position="236"/>
    </location>
    <ligand>
        <name>heme c</name>
        <dbReference type="ChEBI" id="CHEBI:61717"/>
        <label>2</label>
    </ligand>
    <ligandPart>
        <name>Fe</name>
        <dbReference type="ChEBI" id="CHEBI:18248"/>
    </ligandPart>
</feature>
<keyword evidence="10 19" id="KW-0479">Metal-binding</keyword>
<evidence type="ECO:0000256" key="8">
    <source>
        <dbReference type="ARBA" id="ARBA00022660"/>
    </source>
</evidence>
<dbReference type="InterPro" id="IPR004678">
    <property type="entry name" value="Cyt_c_oxidase_cbb3_su3"/>
</dbReference>
<keyword evidence="13 19" id="KW-0249">Electron transport</keyword>
<dbReference type="EMBL" id="FTPK01000002">
    <property type="protein sequence ID" value="SIT68665.1"/>
    <property type="molecule type" value="Genomic_DNA"/>
</dbReference>
<reference evidence="24 25" key="1">
    <citation type="submission" date="2017-01" db="EMBL/GenBank/DDBJ databases">
        <authorList>
            <person name="Mah S.A."/>
            <person name="Swanson W.J."/>
            <person name="Moy G.W."/>
            <person name="Vacquier V.D."/>
        </authorList>
    </citation>
    <scope>NUCLEOTIDE SEQUENCE [LARGE SCALE GENOMIC DNA]</scope>
    <source>
        <strain evidence="24 25">M9</strain>
    </source>
</reference>
<dbReference type="PIRSF" id="PIRSF000006">
    <property type="entry name" value="Cbb3-Cox_fixP"/>
    <property type="match status" value="1"/>
</dbReference>
<feature type="binding site" description="covalent" evidence="21">
    <location>
        <position position="145"/>
    </location>
    <ligand>
        <name>heme c</name>
        <dbReference type="ChEBI" id="CHEBI:61717"/>
        <label>1</label>
    </ligand>
</feature>
<keyword evidence="12 19" id="KW-0375">Hydrogen ion transport</keyword>
<comment type="subcellular location">
    <subcellularLocation>
        <location evidence="1 19">Cell inner membrane</location>
    </subcellularLocation>
</comment>